<evidence type="ECO:0000313" key="2">
    <source>
        <dbReference type="Proteomes" id="UP000810207"/>
    </source>
</evidence>
<organism evidence="1 2">
    <name type="scientific">Paenibacillus xylanexedens</name>
    <dbReference type="NCBI Taxonomy" id="528191"/>
    <lineage>
        <taxon>Bacteria</taxon>
        <taxon>Bacillati</taxon>
        <taxon>Bacillota</taxon>
        <taxon>Bacilli</taxon>
        <taxon>Bacillales</taxon>
        <taxon>Paenibacillaceae</taxon>
        <taxon>Paenibacillus</taxon>
    </lineage>
</organism>
<name>A0ABS4RQ09_PAEXY</name>
<dbReference type="Pfam" id="PF13416">
    <property type="entry name" value="SBP_bac_8"/>
    <property type="match status" value="1"/>
</dbReference>
<dbReference type="EMBL" id="JAGIKV010000004">
    <property type="protein sequence ID" value="MBP2244804.1"/>
    <property type="molecule type" value="Genomic_DNA"/>
</dbReference>
<dbReference type="InterPro" id="IPR050490">
    <property type="entry name" value="Bact_solute-bd_prot1"/>
</dbReference>
<dbReference type="PANTHER" id="PTHR43649">
    <property type="entry name" value="ARABINOSE-BINDING PROTEIN-RELATED"/>
    <property type="match status" value="1"/>
</dbReference>
<comment type="caution">
    <text evidence="1">The sequence shown here is derived from an EMBL/GenBank/DDBJ whole genome shotgun (WGS) entry which is preliminary data.</text>
</comment>
<dbReference type="Gene3D" id="3.40.190.10">
    <property type="entry name" value="Periplasmic binding protein-like II"/>
    <property type="match status" value="1"/>
</dbReference>
<reference evidence="1 2" key="1">
    <citation type="submission" date="2021-03" db="EMBL/GenBank/DDBJ databases">
        <title>Genomic Encyclopedia of Type Strains, Phase IV (KMG-IV): sequencing the most valuable type-strain genomes for metagenomic binning, comparative biology and taxonomic classification.</title>
        <authorList>
            <person name="Goeker M."/>
        </authorList>
    </citation>
    <scope>NUCLEOTIDE SEQUENCE [LARGE SCALE GENOMIC DNA]</scope>
    <source>
        <strain evidence="1 2">DSM 21292</strain>
    </source>
</reference>
<dbReference type="SUPFAM" id="SSF53850">
    <property type="entry name" value="Periplasmic binding protein-like II"/>
    <property type="match status" value="1"/>
</dbReference>
<protein>
    <submittedName>
        <fullName evidence="1">Lactose/L-arabinose transport system substrate-binding protein</fullName>
    </submittedName>
</protein>
<accession>A0ABS4RQ09</accession>
<dbReference type="InterPro" id="IPR006059">
    <property type="entry name" value="SBP"/>
</dbReference>
<sequence>MSEVKRVKSFLYYSKIKKLQNQKKLQKTKFNANGFCKGFHCGNKMTNPYKIITNETRFGNDKMYTSKATAFRKRKQITHKEVEGELNVLKKMWVLMLVTVLLLSACSSGGGGKSASGGDEKTNEITVWAWDKAFNVAAMETAKEAYQKANPDVKINIIEYAQADIIQKLNTGLNSGTASGLPNVVLIEDYRSQSFLNAYPDAFKDLSSSITASDFADYKLGPTAFDGKQYGVPFDSGVAGLYYRTDLLEQAGYKSADLQDITWDDYIQIGKDVKAKTGKELLSLDPNDLGLIRMMIQTAGKWYSAEDGKTPDIANNAALKEAFITYKAMMDANIVKLHSDWSQFVANANNGSVATIPTGNWFSPSVRQEASQSGKWAVAPMPKMAGQPNSVHASNLGGSSWYVMNNVPGADQAADFVAKTFGSDKQLYQDLLNNIGAIGTYKPAVDGEAYAKADEYFGGQKIFTDFANWTKEIPSVNYGINTYAIEDILVVEMQAFLNGKSIDDVLADAQKQAEAQLN</sequence>
<proteinExistence type="predicted"/>
<evidence type="ECO:0000313" key="1">
    <source>
        <dbReference type="EMBL" id="MBP2244804.1"/>
    </source>
</evidence>
<keyword evidence="2" id="KW-1185">Reference proteome</keyword>
<dbReference type="Proteomes" id="UP000810207">
    <property type="component" value="Unassembled WGS sequence"/>
</dbReference>
<dbReference type="PANTHER" id="PTHR43649:SF32">
    <property type="entry name" value="SUGAR BINDING SECRETED PROTEIN"/>
    <property type="match status" value="1"/>
</dbReference>
<gene>
    <name evidence="1" type="ORF">J2Z28_001417</name>
</gene>